<evidence type="ECO:0000313" key="1">
    <source>
        <dbReference type="EMBL" id="GAA2148309.1"/>
    </source>
</evidence>
<keyword evidence="2" id="KW-1185">Reference proteome</keyword>
<accession>A0ABN2ZVU3</accession>
<organism evidence="1 2">
    <name type="scientific">Kitasatospora kazusensis</name>
    <dbReference type="NCBI Taxonomy" id="407974"/>
    <lineage>
        <taxon>Bacteria</taxon>
        <taxon>Bacillati</taxon>
        <taxon>Actinomycetota</taxon>
        <taxon>Actinomycetes</taxon>
        <taxon>Kitasatosporales</taxon>
        <taxon>Streptomycetaceae</taxon>
        <taxon>Kitasatospora</taxon>
    </lineage>
</organism>
<evidence type="ECO:0000313" key="2">
    <source>
        <dbReference type="Proteomes" id="UP001422759"/>
    </source>
</evidence>
<proteinExistence type="predicted"/>
<comment type="caution">
    <text evidence="1">The sequence shown here is derived from an EMBL/GenBank/DDBJ whole genome shotgun (WGS) entry which is preliminary data.</text>
</comment>
<dbReference type="EMBL" id="BAAANT010000023">
    <property type="protein sequence ID" value="GAA2148309.1"/>
    <property type="molecule type" value="Genomic_DNA"/>
</dbReference>
<sequence>MAAGTWAPHRQPAVRGLPVMWFGNVRFSALPRPGALSYLAVVGCHCRGRCYQFGEIPYWPGELGYFGVGGGESCQGVGFLRAQVLGVGEQEPRGAAGGATKVGRYWGRCAGLLVRVSGRTA</sequence>
<name>A0ABN2ZVU3_9ACTN</name>
<dbReference type="Proteomes" id="UP001422759">
    <property type="component" value="Unassembled WGS sequence"/>
</dbReference>
<reference evidence="1 2" key="1">
    <citation type="journal article" date="2019" name="Int. J. Syst. Evol. Microbiol.">
        <title>The Global Catalogue of Microorganisms (GCM) 10K type strain sequencing project: providing services to taxonomists for standard genome sequencing and annotation.</title>
        <authorList>
            <consortium name="The Broad Institute Genomics Platform"/>
            <consortium name="The Broad Institute Genome Sequencing Center for Infectious Disease"/>
            <person name="Wu L."/>
            <person name="Ma J."/>
        </authorList>
    </citation>
    <scope>NUCLEOTIDE SEQUENCE [LARGE SCALE GENOMIC DNA]</scope>
    <source>
        <strain evidence="1 2">JCM 14560</strain>
    </source>
</reference>
<gene>
    <name evidence="1" type="ORF">GCM10009760_40190</name>
</gene>
<protein>
    <submittedName>
        <fullName evidence="1">Uncharacterized protein</fullName>
    </submittedName>
</protein>